<comment type="function">
    <text evidence="5">Modulates RecA activity.</text>
</comment>
<dbReference type="NCBIfam" id="NF001057">
    <property type="entry name" value="PRK00117.3-3"/>
    <property type="match status" value="1"/>
</dbReference>
<evidence type="ECO:0000256" key="4">
    <source>
        <dbReference type="ARBA" id="ARBA00022490"/>
    </source>
</evidence>
<sequence>MSSLGLTYVMRLLARREYSEFEIRCKMQEKGFSETEISQTIEYCHQKNWQNDRRFTESYLYSRSQKGYGVNRIRQELYHLKGISFELFEEVLAEVDINWSEVALSVLRKKFPNYAAMCDGKTRQKIWHYMLSHGFISDDFSDYVNQYPPDFI</sequence>
<dbReference type="PANTHER" id="PTHR33602:SF1">
    <property type="entry name" value="REGULATORY PROTEIN RECX FAMILY PROTEIN"/>
    <property type="match status" value="1"/>
</dbReference>
<accession>A0ABW3IAK1</accession>
<dbReference type="HAMAP" id="MF_01114">
    <property type="entry name" value="RecX"/>
    <property type="match status" value="1"/>
</dbReference>
<dbReference type="Proteomes" id="UP001596996">
    <property type="component" value="Unassembled WGS sequence"/>
</dbReference>
<dbReference type="InterPro" id="IPR036388">
    <property type="entry name" value="WH-like_DNA-bd_sf"/>
</dbReference>
<gene>
    <name evidence="5 8" type="primary">recX</name>
    <name evidence="8" type="ORF">ACFQ02_07600</name>
</gene>
<comment type="caution">
    <text evidence="8">The sequence shown here is derived from an EMBL/GenBank/DDBJ whole genome shotgun (WGS) entry which is preliminary data.</text>
</comment>
<feature type="domain" description="RecX first three-helical" evidence="7">
    <location>
        <begin position="7"/>
        <end position="44"/>
    </location>
</feature>
<evidence type="ECO:0000259" key="6">
    <source>
        <dbReference type="Pfam" id="PF02631"/>
    </source>
</evidence>
<dbReference type="Gene3D" id="1.10.10.10">
    <property type="entry name" value="Winged helix-like DNA-binding domain superfamily/Winged helix DNA-binding domain"/>
    <property type="match status" value="2"/>
</dbReference>
<protein>
    <recommendedName>
        <fullName evidence="3 5">Regulatory protein RecX</fullName>
    </recommendedName>
</protein>
<reference evidence="9" key="1">
    <citation type="journal article" date="2019" name="Int. J. Syst. Evol. Microbiol.">
        <title>The Global Catalogue of Microorganisms (GCM) 10K type strain sequencing project: providing services to taxonomists for standard genome sequencing and annotation.</title>
        <authorList>
            <consortium name="The Broad Institute Genomics Platform"/>
            <consortium name="The Broad Institute Genome Sequencing Center for Infectious Disease"/>
            <person name="Wu L."/>
            <person name="Ma J."/>
        </authorList>
    </citation>
    <scope>NUCLEOTIDE SEQUENCE [LARGE SCALE GENOMIC DNA]</scope>
    <source>
        <strain evidence="9">CCUG 61707</strain>
    </source>
</reference>
<dbReference type="InterPro" id="IPR053926">
    <property type="entry name" value="RecX_HTH_1st"/>
</dbReference>
<comment type="subcellular location">
    <subcellularLocation>
        <location evidence="1 5">Cytoplasm</location>
    </subcellularLocation>
</comment>
<dbReference type="EMBL" id="JBHTJN010000012">
    <property type="protein sequence ID" value="MFD0966701.1"/>
    <property type="molecule type" value="Genomic_DNA"/>
</dbReference>
<keyword evidence="9" id="KW-1185">Reference proteome</keyword>
<proteinExistence type="inferred from homology"/>
<dbReference type="Pfam" id="PF21982">
    <property type="entry name" value="RecX_HTH1"/>
    <property type="match status" value="1"/>
</dbReference>
<keyword evidence="4 5" id="KW-0963">Cytoplasm</keyword>
<dbReference type="RefSeq" id="WP_380821340.1">
    <property type="nucleotide sequence ID" value="NZ_JBHTJN010000012.1"/>
</dbReference>
<dbReference type="Pfam" id="PF02631">
    <property type="entry name" value="RecX_HTH2"/>
    <property type="match status" value="1"/>
</dbReference>
<evidence type="ECO:0000256" key="1">
    <source>
        <dbReference type="ARBA" id="ARBA00004496"/>
    </source>
</evidence>
<comment type="similarity">
    <text evidence="2 5">Belongs to the RecX family.</text>
</comment>
<dbReference type="InterPro" id="IPR003783">
    <property type="entry name" value="Regulatory_RecX"/>
</dbReference>
<feature type="domain" description="RecX second three-helical" evidence="6">
    <location>
        <begin position="51"/>
        <end position="92"/>
    </location>
</feature>
<evidence type="ECO:0000256" key="2">
    <source>
        <dbReference type="ARBA" id="ARBA00009695"/>
    </source>
</evidence>
<evidence type="ECO:0000313" key="9">
    <source>
        <dbReference type="Proteomes" id="UP001596996"/>
    </source>
</evidence>
<name>A0ABW3IAK1_9PAST</name>
<evidence type="ECO:0000313" key="8">
    <source>
        <dbReference type="EMBL" id="MFD0966701.1"/>
    </source>
</evidence>
<evidence type="ECO:0000256" key="3">
    <source>
        <dbReference type="ARBA" id="ARBA00018111"/>
    </source>
</evidence>
<evidence type="ECO:0000256" key="5">
    <source>
        <dbReference type="HAMAP-Rule" id="MF_01114"/>
    </source>
</evidence>
<organism evidence="8 9">
    <name type="scientific">Seminibacterium arietis</name>
    <dbReference type="NCBI Taxonomy" id="1173502"/>
    <lineage>
        <taxon>Bacteria</taxon>
        <taxon>Pseudomonadati</taxon>
        <taxon>Pseudomonadota</taxon>
        <taxon>Gammaproteobacteria</taxon>
        <taxon>Pasteurellales</taxon>
        <taxon>Pasteurellaceae</taxon>
        <taxon>Seminibacterium</taxon>
    </lineage>
</organism>
<dbReference type="InterPro" id="IPR053924">
    <property type="entry name" value="RecX_HTH_2nd"/>
</dbReference>
<evidence type="ECO:0000259" key="7">
    <source>
        <dbReference type="Pfam" id="PF21982"/>
    </source>
</evidence>
<dbReference type="PANTHER" id="PTHR33602">
    <property type="entry name" value="REGULATORY PROTEIN RECX FAMILY PROTEIN"/>
    <property type="match status" value="1"/>
</dbReference>